<dbReference type="AlphaFoldDB" id="A0A7S3QI97"/>
<reference evidence="1" key="1">
    <citation type="submission" date="2021-01" db="EMBL/GenBank/DDBJ databases">
        <authorList>
            <person name="Corre E."/>
            <person name="Pelletier E."/>
            <person name="Niang G."/>
            <person name="Scheremetjew M."/>
            <person name="Finn R."/>
            <person name="Kale V."/>
            <person name="Holt S."/>
            <person name="Cochrane G."/>
            <person name="Meng A."/>
            <person name="Brown T."/>
            <person name="Cohen L."/>
        </authorList>
    </citation>
    <scope>NUCLEOTIDE SEQUENCE</scope>
    <source>
        <strain evidence="1">MM31A-1</strain>
    </source>
</reference>
<evidence type="ECO:0000313" key="1">
    <source>
        <dbReference type="EMBL" id="CAE0478344.1"/>
    </source>
</evidence>
<accession>A0A7S3QI97</accession>
<dbReference type="EMBL" id="HBIO01030275">
    <property type="protein sequence ID" value="CAE0478344.1"/>
    <property type="molecule type" value="Transcribed_RNA"/>
</dbReference>
<proteinExistence type="predicted"/>
<protein>
    <submittedName>
        <fullName evidence="1">Uncharacterized protein</fullName>
    </submittedName>
</protein>
<gene>
    <name evidence="1" type="ORF">CDEB00056_LOCUS23197</name>
</gene>
<organism evidence="1">
    <name type="scientific">Chaetoceros debilis</name>
    <dbReference type="NCBI Taxonomy" id="122233"/>
    <lineage>
        <taxon>Eukaryota</taxon>
        <taxon>Sar</taxon>
        <taxon>Stramenopiles</taxon>
        <taxon>Ochrophyta</taxon>
        <taxon>Bacillariophyta</taxon>
        <taxon>Coscinodiscophyceae</taxon>
        <taxon>Chaetocerotophycidae</taxon>
        <taxon>Chaetocerotales</taxon>
        <taxon>Chaetocerotaceae</taxon>
        <taxon>Chaetoceros</taxon>
    </lineage>
</organism>
<sequence>MAFLTNIAVANVADSLDAEISQSFNISNRVFEIKYYKNDCKSELAHSISEQTNVRSSDEGGNAGFLKLETTAILNSTEVFYEGDRDDIFTGNTTGGYASLCIRADLYLSDNKDISMQFLEKRVNVTVDLETASLSVGDDIDMDRTDAVDNADVGLDYSNYVEAYECDPSNVSDKSYTGTYEQGSVLNICVKSTNPEVIDIETIKNMLVEQDVVDSVIGEKYQYIADGEYNSEIANLDCNTYTNPKVCIGELSLISKFFEELNPPSLKVSVDVIFAANPSSGGDSTRLLRAMALLPLKSSAGEQKNGRANIRALNEDDTKTNDSDEVGSFRNVEVGGLISSKMSSGTAVTSKADKSAFTMSSLAFDIVVGGATLLLLV</sequence>
<name>A0A7S3QI97_9STRA</name>